<comment type="caution">
    <text evidence="6">The sequence shown here is derived from an EMBL/GenBank/DDBJ whole genome shotgun (WGS) entry which is preliminary data.</text>
</comment>
<dbReference type="RefSeq" id="WP_087582929.1">
    <property type="nucleotide sequence ID" value="NZ_NDYN01000004.1"/>
</dbReference>
<accession>A0A1Y5MHE6</accession>
<dbReference type="Gene3D" id="1.20.1440.20">
    <property type="entry name" value="LemA-like domain"/>
    <property type="match status" value="1"/>
</dbReference>
<dbReference type="InterPro" id="IPR007156">
    <property type="entry name" value="MamQ_LemA"/>
</dbReference>
<keyword evidence="3" id="KW-0812">Transmembrane</keyword>
<dbReference type="Pfam" id="PF04011">
    <property type="entry name" value="LemA"/>
    <property type="match status" value="1"/>
</dbReference>
<evidence type="ECO:0000256" key="1">
    <source>
        <dbReference type="ARBA" id="ARBA00004167"/>
    </source>
</evidence>
<dbReference type="Proteomes" id="UP000196317">
    <property type="component" value="Unassembled WGS sequence"/>
</dbReference>
<evidence type="ECO:0000256" key="4">
    <source>
        <dbReference type="ARBA" id="ARBA00022989"/>
    </source>
</evidence>
<comment type="subcellular location">
    <subcellularLocation>
        <location evidence="1">Membrane</location>
        <topology evidence="1">Single-pass membrane protein</topology>
    </subcellularLocation>
</comment>
<evidence type="ECO:0000313" key="7">
    <source>
        <dbReference type="Proteomes" id="UP000196317"/>
    </source>
</evidence>
<dbReference type="InterPro" id="IPR023353">
    <property type="entry name" value="LemA-like_dom_sf"/>
</dbReference>
<dbReference type="PANTHER" id="PTHR34478">
    <property type="entry name" value="PROTEIN LEMA"/>
    <property type="match status" value="1"/>
</dbReference>
<reference evidence="6 7" key="1">
    <citation type="submission" date="2017-04" db="EMBL/GenBank/DDBJ databases">
        <title>Complete genome of Campylobacter concisus ATCC 33237T and draft genomes for an additional eight well characterized C. concisus strains.</title>
        <authorList>
            <person name="Cornelius A.J."/>
            <person name="Miller W.G."/>
            <person name="Lastovica A.J."/>
            <person name="On S.L."/>
            <person name="French N.P."/>
            <person name="Vandenberg O."/>
            <person name="Biggs P.J."/>
        </authorList>
    </citation>
    <scope>NUCLEOTIDE SEQUENCE [LARGE SCALE GENOMIC DNA]</scope>
    <source>
        <strain evidence="6 7">CCUG 19995</strain>
    </source>
</reference>
<gene>
    <name evidence="6" type="ORF">B9N65_04185</name>
</gene>
<proteinExistence type="inferred from homology"/>
<organism evidence="6 7">
    <name type="scientific">Campylobacter concisus</name>
    <dbReference type="NCBI Taxonomy" id="199"/>
    <lineage>
        <taxon>Bacteria</taxon>
        <taxon>Pseudomonadati</taxon>
        <taxon>Campylobacterota</taxon>
        <taxon>Epsilonproteobacteria</taxon>
        <taxon>Campylobacterales</taxon>
        <taxon>Campylobacteraceae</taxon>
        <taxon>Campylobacter</taxon>
    </lineage>
</organism>
<comment type="similarity">
    <text evidence="2">Belongs to the LemA family.</text>
</comment>
<dbReference type="AlphaFoldDB" id="A0A1Y5MHE6"/>
<dbReference type="PANTHER" id="PTHR34478:SF2">
    <property type="entry name" value="MEMBRANE PROTEIN"/>
    <property type="match status" value="1"/>
</dbReference>
<name>A0A1Y5MHE6_9BACT</name>
<dbReference type="GO" id="GO:0016020">
    <property type="term" value="C:membrane"/>
    <property type="evidence" value="ECO:0007669"/>
    <property type="project" value="UniProtKB-SubCell"/>
</dbReference>
<evidence type="ECO:0000256" key="2">
    <source>
        <dbReference type="ARBA" id="ARBA00008854"/>
    </source>
</evidence>
<evidence type="ECO:0000256" key="3">
    <source>
        <dbReference type="ARBA" id="ARBA00022692"/>
    </source>
</evidence>
<keyword evidence="5" id="KW-0472">Membrane</keyword>
<keyword evidence="4" id="KW-1133">Transmembrane helix</keyword>
<sequence length="197" mass="21954">MKNLIAIVVVIAALVFGAFKYANSFVVLDENTNEKWSQVLNQYKRRADLVPNLVETVKGYAAHEQKVFEDVANARSKSMQVSIDASSLSDEAKVKEFMAAQGQLGSALGRLMAVSESYPELKANQNFLSLQGQLEGTENRISVARRDYIEAVKEYNVALRSFPGKFIASIFHPEMKPKQGIEVSSEDMKNPKVSFEK</sequence>
<evidence type="ECO:0000313" key="6">
    <source>
        <dbReference type="EMBL" id="OUT08008.1"/>
    </source>
</evidence>
<dbReference type="EMBL" id="NDYN01000004">
    <property type="protein sequence ID" value="OUT08008.1"/>
    <property type="molecule type" value="Genomic_DNA"/>
</dbReference>
<evidence type="ECO:0000256" key="5">
    <source>
        <dbReference type="ARBA" id="ARBA00023136"/>
    </source>
</evidence>
<protein>
    <submittedName>
        <fullName evidence="6">LemA family protein</fullName>
    </submittedName>
</protein>
<dbReference type="SUPFAM" id="SSF140478">
    <property type="entry name" value="LemA-like"/>
    <property type="match status" value="1"/>
</dbReference>